<dbReference type="InterPro" id="IPR000595">
    <property type="entry name" value="cNMP-bd_dom"/>
</dbReference>
<dbReference type="Gene3D" id="2.60.120.10">
    <property type="entry name" value="Jelly Rolls"/>
    <property type="match status" value="1"/>
</dbReference>
<evidence type="ECO:0000313" key="2">
    <source>
        <dbReference type="EMBL" id="KEQ51788.1"/>
    </source>
</evidence>
<organism evidence="2 3">
    <name type="scientific">Sphingobium chlorophenolicum</name>
    <dbReference type="NCBI Taxonomy" id="46429"/>
    <lineage>
        <taxon>Bacteria</taxon>
        <taxon>Pseudomonadati</taxon>
        <taxon>Pseudomonadota</taxon>
        <taxon>Alphaproteobacteria</taxon>
        <taxon>Sphingomonadales</taxon>
        <taxon>Sphingomonadaceae</taxon>
        <taxon>Sphingobium</taxon>
    </lineage>
</organism>
<sequence>MGKRRLPVHDWLEPAFRRLASLIPLDEAAMAALIDAASHVRQFKARSELLAEGQPLPDPLLLLNGWAARTHVMEDGRRQIIEFMLPGDVIGYSCPPMP</sequence>
<name>A0A081R9B5_SPHCR</name>
<gene>
    <name evidence="2" type="ORF">BV95_03924</name>
</gene>
<reference evidence="2 3" key="1">
    <citation type="submission" date="2014-02" db="EMBL/GenBank/DDBJ databases">
        <title>Whole genome sequence of Sphingobium chlorophenolicum NBRC 16172.</title>
        <authorList>
            <person name="Gan H.M."/>
            <person name="Gan H.Y."/>
            <person name="Chew T.H."/>
            <person name="Savka M.A."/>
        </authorList>
    </citation>
    <scope>NUCLEOTIDE SEQUENCE [LARGE SCALE GENOMIC DNA]</scope>
    <source>
        <strain evidence="2 3">NBRC 16172</strain>
    </source>
</reference>
<dbReference type="InterPro" id="IPR014710">
    <property type="entry name" value="RmlC-like_jellyroll"/>
</dbReference>
<dbReference type="SUPFAM" id="SSF51206">
    <property type="entry name" value="cAMP-binding domain-like"/>
    <property type="match status" value="1"/>
</dbReference>
<protein>
    <submittedName>
        <fullName evidence="2">Cyclic nucleotide-binding domain protein</fullName>
    </submittedName>
</protein>
<dbReference type="InterPro" id="IPR018490">
    <property type="entry name" value="cNMP-bd_dom_sf"/>
</dbReference>
<evidence type="ECO:0000313" key="3">
    <source>
        <dbReference type="Proteomes" id="UP000028411"/>
    </source>
</evidence>
<proteinExistence type="predicted"/>
<evidence type="ECO:0000259" key="1">
    <source>
        <dbReference type="Pfam" id="PF00027"/>
    </source>
</evidence>
<dbReference type="Pfam" id="PF00027">
    <property type="entry name" value="cNMP_binding"/>
    <property type="match status" value="1"/>
</dbReference>
<dbReference type="RefSeq" id="WP_051749898.1">
    <property type="nucleotide sequence ID" value="NZ_JFHR01000063.1"/>
</dbReference>
<dbReference type="eggNOG" id="COG0664">
    <property type="taxonomic scope" value="Bacteria"/>
</dbReference>
<dbReference type="OrthoDB" id="6155297at2"/>
<dbReference type="Proteomes" id="UP000028411">
    <property type="component" value="Unassembled WGS sequence"/>
</dbReference>
<comment type="caution">
    <text evidence="2">The sequence shown here is derived from an EMBL/GenBank/DDBJ whole genome shotgun (WGS) entry which is preliminary data.</text>
</comment>
<dbReference type="AlphaFoldDB" id="A0A081R9B5"/>
<feature type="domain" description="Cyclic nucleotide-binding" evidence="1">
    <location>
        <begin position="41"/>
        <end position="92"/>
    </location>
</feature>
<dbReference type="EMBL" id="JFHR01000063">
    <property type="protein sequence ID" value="KEQ51788.1"/>
    <property type="molecule type" value="Genomic_DNA"/>
</dbReference>
<accession>A0A081R9B5</accession>
<dbReference type="PATRIC" id="fig|46429.4.peg.3914"/>